<evidence type="ECO:0000313" key="4">
    <source>
        <dbReference type="EMBL" id="MCU9614711.1"/>
    </source>
</evidence>
<keyword evidence="1" id="KW-0808">Transferase</keyword>
<accession>A0AAE3LP77</accession>
<comment type="caution">
    <text evidence="4">The sequence shown here is derived from an EMBL/GenBank/DDBJ whole genome shotgun (WGS) entry which is preliminary data.</text>
</comment>
<proteinExistence type="predicted"/>
<dbReference type="PANTHER" id="PTHR43800">
    <property type="entry name" value="PEPTIDYL-LYSINE N-ACETYLTRANSFERASE YJAB"/>
    <property type="match status" value="1"/>
</dbReference>
<evidence type="ECO:0000313" key="5">
    <source>
        <dbReference type="Proteomes" id="UP001209318"/>
    </source>
</evidence>
<keyword evidence="5" id="KW-1185">Reference proteome</keyword>
<name>A0AAE3LP77_9BACI</name>
<dbReference type="SUPFAM" id="SSF55729">
    <property type="entry name" value="Acyl-CoA N-acyltransferases (Nat)"/>
    <property type="match status" value="1"/>
</dbReference>
<dbReference type="PROSITE" id="PS51186">
    <property type="entry name" value="GNAT"/>
    <property type="match status" value="1"/>
</dbReference>
<dbReference type="Proteomes" id="UP001209318">
    <property type="component" value="Unassembled WGS sequence"/>
</dbReference>
<dbReference type="GO" id="GO:0016747">
    <property type="term" value="F:acyltransferase activity, transferring groups other than amino-acyl groups"/>
    <property type="evidence" value="ECO:0007669"/>
    <property type="project" value="InterPro"/>
</dbReference>
<dbReference type="InterPro" id="IPR016181">
    <property type="entry name" value="Acyl_CoA_acyltransferase"/>
</dbReference>
<protein>
    <submittedName>
        <fullName evidence="4">GNAT family N-acetyltransferase</fullName>
    </submittedName>
</protein>
<dbReference type="Pfam" id="PF00583">
    <property type="entry name" value="Acetyltransf_1"/>
    <property type="match status" value="1"/>
</dbReference>
<keyword evidence="2" id="KW-0012">Acyltransferase</keyword>
<sequence>MSNNKTTSMIKIERANIADREQIKHICRKGYLYTTKYFQNQQLVRQKIAEYYSAARITREIENVNTQWQGWVVARQNGKVIGAAGGGLITANTGGIFVLYLDLAERRKGIGTMLVNYITEQQRDAGAKLQFVRVLQSNQTAIHFYQSIGFQLKANTIDQENPEFSTYTLQRKI</sequence>
<evidence type="ECO:0000256" key="2">
    <source>
        <dbReference type="ARBA" id="ARBA00023315"/>
    </source>
</evidence>
<organism evidence="4 5">
    <name type="scientific">Perspicuibacillus lycopersici</name>
    <dbReference type="NCBI Taxonomy" id="1325689"/>
    <lineage>
        <taxon>Bacteria</taxon>
        <taxon>Bacillati</taxon>
        <taxon>Bacillota</taxon>
        <taxon>Bacilli</taxon>
        <taxon>Bacillales</taxon>
        <taxon>Bacillaceae</taxon>
        <taxon>Perspicuibacillus</taxon>
    </lineage>
</organism>
<evidence type="ECO:0000256" key="1">
    <source>
        <dbReference type="ARBA" id="ARBA00022679"/>
    </source>
</evidence>
<feature type="domain" description="N-acetyltransferase" evidence="3">
    <location>
        <begin position="10"/>
        <end position="173"/>
    </location>
</feature>
<evidence type="ECO:0000259" key="3">
    <source>
        <dbReference type="PROSITE" id="PS51186"/>
    </source>
</evidence>
<reference evidence="4" key="1">
    <citation type="submission" date="2022-10" db="EMBL/GenBank/DDBJ databases">
        <title>Description of Fervidibacillus gen. nov. in the family Fervidibacillaceae fam. nov. with two species, Fervidibacillus albus sp. nov., and Fervidibacillus halotolerans sp. nov., isolated from tidal flat sediments.</title>
        <authorList>
            <person name="Kwon K.K."/>
            <person name="Yang S.-H."/>
        </authorList>
    </citation>
    <scope>NUCLEOTIDE SEQUENCE</scope>
    <source>
        <strain evidence="4">JCM 19140</strain>
    </source>
</reference>
<dbReference type="EMBL" id="JAOUSF010000005">
    <property type="protein sequence ID" value="MCU9614711.1"/>
    <property type="molecule type" value="Genomic_DNA"/>
</dbReference>
<gene>
    <name evidence="4" type="ORF">OEV98_14300</name>
</gene>
<dbReference type="AlphaFoldDB" id="A0AAE3LP77"/>
<dbReference type="CDD" id="cd04301">
    <property type="entry name" value="NAT_SF"/>
    <property type="match status" value="1"/>
</dbReference>
<dbReference type="PANTHER" id="PTHR43800:SF1">
    <property type="entry name" value="PEPTIDYL-LYSINE N-ACETYLTRANSFERASE YJAB"/>
    <property type="match status" value="1"/>
</dbReference>
<dbReference type="RefSeq" id="WP_263074035.1">
    <property type="nucleotide sequence ID" value="NZ_JAOUSF010000005.1"/>
</dbReference>
<dbReference type="InterPro" id="IPR000182">
    <property type="entry name" value="GNAT_dom"/>
</dbReference>
<dbReference type="Gene3D" id="3.40.630.30">
    <property type="match status" value="1"/>
</dbReference>